<dbReference type="InterPro" id="IPR053982">
    <property type="entry name" value="Gp44/GpP-like_C"/>
</dbReference>
<comment type="caution">
    <text evidence="4">The sequence shown here is derived from an EMBL/GenBank/DDBJ whole genome shotgun (WGS) entry which is preliminary data.</text>
</comment>
<accession>A0ABW3H797</accession>
<dbReference type="PIRSF" id="PIRSF004440">
    <property type="entry name" value="GpP"/>
    <property type="match status" value="1"/>
</dbReference>
<feature type="domain" description="Baseplate hub protein gp44/GpP-like second" evidence="3">
    <location>
        <begin position="102"/>
        <end position="183"/>
    </location>
</feature>
<evidence type="ECO:0000313" key="4">
    <source>
        <dbReference type="EMBL" id="MFD0946260.1"/>
    </source>
</evidence>
<sequence length="351" mass="36784">MVDAAAIQAALAEKVELAVGGKLYSGWHSISVTRALDALAGGFELALASREQTGAARFEVRPDDACELRIAGETVITGWVDAVSSGGGASEAVLRVSGRDKTGDLADCSAIHKPGTWRKAKIEAIAAALAAPFGISVTAKASTGAPVDKFALQQGETIDSAIERLLRLRGLLKVAAPGGGMEIITPDEGAPIATLEHGVNILSFEGTIDHRERFSDYIVKGQAAGNDRKNGKVVTQIRGEARDAGVRRYRPKLIVAEEQGDGASLKTRAAWEAGVRAGRATSLTLSVPGWRAGGQLWRPNVRARVKCAEGLIADQVMLVTEVTLTRDEAGTIAQLRLAPPGAWKQLAGGGR</sequence>
<dbReference type="Proteomes" id="UP001596977">
    <property type="component" value="Unassembled WGS sequence"/>
</dbReference>
<evidence type="ECO:0000259" key="1">
    <source>
        <dbReference type="Pfam" id="PF21683"/>
    </source>
</evidence>
<dbReference type="Pfam" id="PF22255">
    <property type="entry name" value="Gp44-like_2nd"/>
    <property type="match status" value="1"/>
</dbReference>
<dbReference type="RefSeq" id="WP_264943633.1">
    <property type="nucleotide sequence ID" value="NZ_JAPDRA010000003.1"/>
</dbReference>
<dbReference type="InterPro" id="IPR049354">
    <property type="entry name" value="GpP-like_N"/>
</dbReference>
<gene>
    <name evidence="4" type="ORF">ACFQ1E_07930</name>
</gene>
<evidence type="ECO:0000313" key="5">
    <source>
        <dbReference type="Proteomes" id="UP001596977"/>
    </source>
</evidence>
<dbReference type="Gene3D" id="3.55.50.10">
    <property type="entry name" value="Baseplate protein-like domains"/>
    <property type="match status" value="1"/>
</dbReference>
<protein>
    <submittedName>
        <fullName evidence="4">Phage baseplate assembly protein</fullName>
    </submittedName>
</protein>
<dbReference type="InterPro" id="IPR026276">
    <property type="entry name" value="Baseplate_GpP"/>
</dbReference>
<evidence type="ECO:0000259" key="3">
    <source>
        <dbReference type="Pfam" id="PF22255"/>
    </source>
</evidence>
<dbReference type="EMBL" id="JBHTJG010000003">
    <property type="protein sequence ID" value="MFD0946260.1"/>
    <property type="molecule type" value="Genomic_DNA"/>
</dbReference>
<dbReference type="InterPro" id="IPR023399">
    <property type="entry name" value="Baseplate-like_2-layer_sand"/>
</dbReference>
<dbReference type="Pfam" id="PF21683">
    <property type="entry name" value="GpP-like_1st"/>
    <property type="match status" value="1"/>
</dbReference>
<dbReference type="Pfam" id="PF21929">
    <property type="entry name" value="GpP_4th"/>
    <property type="match status" value="1"/>
</dbReference>
<dbReference type="Gene3D" id="2.30.300.10">
    <property type="entry name" value="Baseplate protein-like domain - beta roll fold"/>
    <property type="match status" value="1"/>
</dbReference>
<feature type="domain" description="Baseplate hub protein gp44/GpP-like C-terminal" evidence="2">
    <location>
        <begin position="266"/>
        <end position="343"/>
    </location>
</feature>
<dbReference type="SUPFAM" id="SSF69279">
    <property type="entry name" value="Phage tail proteins"/>
    <property type="match status" value="2"/>
</dbReference>
<name>A0ABW3H797_9SPHN</name>
<dbReference type="Gene3D" id="3.30.1920.10">
    <property type="entry name" value="Baseplate protein-like domains - 2 layer sandwich fold"/>
    <property type="match status" value="1"/>
</dbReference>
<feature type="domain" description="Baseplate hub protein gp44-like N-terminal" evidence="1">
    <location>
        <begin position="14"/>
        <end position="100"/>
    </location>
</feature>
<evidence type="ECO:0000259" key="2">
    <source>
        <dbReference type="Pfam" id="PF21929"/>
    </source>
</evidence>
<organism evidence="4 5">
    <name type="scientific">Sphingomonas canadensis</name>
    <dbReference type="NCBI Taxonomy" id="1219257"/>
    <lineage>
        <taxon>Bacteria</taxon>
        <taxon>Pseudomonadati</taxon>
        <taxon>Pseudomonadota</taxon>
        <taxon>Alphaproteobacteria</taxon>
        <taxon>Sphingomonadales</taxon>
        <taxon>Sphingomonadaceae</taxon>
        <taxon>Sphingomonas</taxon>
    </lineage>
</organism>
<keyword evidence="5" id="KW-1185">Reference proteome</keyword>
<proteinExistence type="predicted"/>
<dbReference type="InterPro" id="IPR053981">
    <property type="entry name" value="Gp44/GpP-like_2nd"/>
</dbReference>
<reference evidence="5" key="1">
    <citation type="journal article" date="2019" name="Int. J. Syst. Evol. Microbiol.">
        <title>The Global Catalogue of Microorganisms (GCM) 10K type strain sequencing project: providing services to taxonomists for standard genome sequencing and annotation.</title>
        <authorList>
            <consortium name="The Broad Institute Genomics Platform"/>
            <consortium name="The Broad Institute Genome Sequencing Center for Infectious Disease"/>
            <person name="Wu L."/>
            <person name="Ma J."/>
        </authorList>
    </citation>
    <scope>NUCLEOTIDE SEQUENCE [LARGE SCALE GENOMIC DNA]</scope>
    <source>
        <strain evidence="5">CCUG 62982</strain>
    </source>
</reference>